<keyword evidence="12" id="KW-1185">Reference proteome</keyword>
<feature type="domain" description="Mediator complex subunit Med1" evidence="10">
    <location>
        <begin position="111"/>
        <end position="468"/>
    </location>
</feature>
<keyword evidence="4 9" id="KW-0805">Transcription regulation</keyword>
<organism evidence="11 12">
    <name type="scientific">Triplophysa rosa</name>
    <name type="common">Cave loach</name>
    <dbReference type="NCBI Taxonomy" id="992332"/>
    <lineage>
        <taxon>Eukaryota</taxon>
        <taxon>Metazoa</taxon>
        <taxon>Chordata</taxon>
        <taxon>Craniata</taxon>
        <taxon>Vertebrata</taxon>
        <taxon>Euteleostomi</taxon>
        <taxon>Actinopterygii</taxon>
        <taxon>Neopterygii</taxon>
        <taxon>Teleostei</taxon>
        <taxon>Ostariophysi</taxon>
        <taxon>Cypriniformes</taxon>
        <taxon>Nemacheilidae</taxon>
        <taxon>Triplophysa</taxon>
    </lineage>
</organism>
<dbReference type="InterPro" id="IPR019680">
    <property type="entry name" value="Mediator_Med1"/>
</dbReference>
<evidence type="ECO:0000256" key="3">
    <source>
        <dbReference type="ARBA" id="ARBA00020612"/>
    </source>
</evidence>
<evidence type="ECO:0000256" key="8">
    <source>
        <dbReference type="ARBA" id="ARBA00031254"/>
    </source>
</evidence>
<protein>
    <recommendedName>
        <fullName evidence="3 9">Mediator of RNA polymerase II transcription subunit 1</fullName>
    </recommendedName>
    <alternativeName>
        <fullName evidence="8 9">Mediator complex subunit 1</fullName>
    </alternativeName>
</protein>
<evidence type="ECO:0000256" key="4">
    <source>
        <dbReference type="ARBA" id="ARBA00023015"/>
    </source>
</evidence>
<reference evidence="11" key="1">
    <citation type="submission" date="2021-02" db="EMBL/GenBank/DDBJ databases">
        <title>Comparative genomics reveals that relaxation of natural selection precedes convergent phenotypic evolution of cavefish.</title>
        <authorList>
            <person name="Peng Z."/>
        </authorList>
    </citation>
    <scope>NUCLEOTIDE SEQUENCE</scope>
    <source>
        <tissue evidence="11">Muscle</tissue>
    </source>
</reference>
<comment type="subcellular location">
    <subcellularLocation>
        <location evidence="1 9">Nucleus</location>
    </subcellularLocation>
</comment>
<evidence type="ECO:0000259" key="10">
    <source>
        <dbReference type="Pfam" id="PF10744"/>
    </source>
</evidence>
<dbReference type="PANTHER" id="PTHR12881:SF4">
    <property type="entry name" value="MEDIATOR OF RNA POLYMERASE II TRANSCRIPTION SUBUNIT 1"/>
    <property type="match status" value="1"/>
</dbReference>
<accession>A0A9W7T710</accession>
<comment type="similarity">
    <text evidence="2 9">Belongs to the Mediator complex subunit 1 family.</text>
</comment>
<evidence type="ECO:0000256" key="6">
    <source>
        <dbReference type="ARBA" id="ARBA00023163"/>
    </source>
</evidence>
<evidence type="ECO:0000313" key="12">
    <source>
        <dbReference type="Proteomes" id="UP001059041"/>
    </source>
</evidence>
<keyword evidence="7 9" id="KW-0539">Nucleus</keyword>
<dbReference type="GO" id="GO:0046966">
    <property type="term" value="F:nuclear thyroid hormone receptor binding"/>
    <property type="evidence" value="ECO:0007669"/>
    <property type="project" value="TreeGrafter"/>
</dbReference>
<proteinExistence type="inferred from homology"/>
<evidence type="ECO:0000256" key="7">
    <source>
        <dbReference type="ARBA" id="ARBA00023242"/>
    </source>
</evidence>
<keyword evidence="6 9" id="KW-0804">Transcription</keyword>
<dbReference type="Proteomes" id="UP001059041">
    <property type="component" value="Linkage Group LG23"/>
</dbReference>
<dbReference type="GO" id="GO:0016592">
    <property type="term" value="C:mediator complex"/>
    <property type="evidence" value="ECO:0007669"/>
    <property type="project" value="InterPro"/>
</dbReference>
<dbReference type="EMBL" id="JAFHDT010000023">
    <property type="protein sequence ID" value="KAI7792853.1"/>
    <property type="molecule type" value="Genomic_DNA"/>
</dbReference>
<dbReference type="GO" id="GO:0042974">
    <property type="term" value="F:nuclear retinoic acid receptor binding"/>
    <property type="evidence" value="ECO:0007669"/>
    <property type="project" value="TreeGrafter"/>
</dbReference>
<evidence type="ECO:0000256" key="5">
    <source>
        <dbReference type="ARBA" id="ARBA00023159"/>
    </source>
</evidence>
<name>A0A9W7T710_TRIRA</name>
<evidence type="ECO:0000313" key="11">
    <source>
        <dbReference type="EMBL" id="KAI7792853.1"/>
    </source>
</evidence>
<sequence length="661" mass="73138">MSSRVLESKLFLHIFSLKLINSINFVPKIKPYTVFSEYPEILPPPQMCHKLHFREDLQRVYAGPLIMKTKTFTPDLKSKYAAKSWNETIQLVRRCMDKTRSDSRVCEPIAKCLQKINEALNVSSLTAMVSRLEMIAKQKGLGSHLSPTETVCYLTADMFYIEVVLLPGGEVEDVRVAHHGEAPVSSPSFLQLLRMKKFQEFSLKLEDLVWFYNIPGESNIKIKIYTALRHLENDLLKISHLPRSLRESDLHVDLILNGRIGNVQPGQEGTPMKIEYYISRLDILRGLSSTGEVSGGQVALATVGSSDTSHRLQMESLISSPPQVDFYGFPLFQPLSESGSALLPATFLLKLQPPLPVLASFIEKMCKITDVVVPEQLLQVEPLPQLLMKTGTLQNSKRTWTGDVQFVVPLPASEYHSYVFSAAEWNHDSWNGALIHTVPFTHPGHVPALLDTLRHQSAINVLLASCFSNHKHHIGAGLPCDLKCEVLPELDHCLSVTFSLEDSDHLAVLFVMVADSRQVSCRLLMPDFVDHKLDDYVSRVLMRCMSIPITMRAIRRNVASMKVHPSPDPSCPPVVESTSLTTPVHRDVSGPNIMPALYPSASHEADGKNGLPSSAGYNVMSVGSAQAANNANTDAVANPSPCASLGVYSHWVSGGVPAELL</sequence>
<dbReference type="Pfam" id="PF10744">
    <property type="entry name" value="Med1"/>
    <property type="match status" value="1"/>
</dbReference>
<evidence type="ECO:0000256" key="9">
    <source>
        <dbReference type="RuleBase" id="RU364059"/>
    </source>
</evidence>
<dbReference type="PANTHER" id="PTHR12881">
    <property type="entry name" value="MEDIATOR OF RNA POLYMERASE II TRANSCRIPTION SUBUNIT 1"/>
    <property type="match status" value="1"/>
</dbReference>
<dbReference type="AlphaFoldDB" id="A0A9W7T710"/>
<comment type="function">
    <text evidence="9">Component of the Mediator complex, a coactivator involved in the regulated transcription of nearly all RNA polymerase II-dependent genes. Mediator functions as a bridge to convey information from gene-specific regulatory proteins to the basal RNA polymerase II transcription machinery. Mediator is recruited to promoters by direct interactions with regulatory proteins and serves as a scaffold for the assembly of a functional preinitiation complex with RNA polymerase II and the general transcription factors.</text>
</comment>
<dbReference type="GO" id="GO:0097067">
    <property type="term" value="P:cellular response to thyroid hormone stimulus"/>
    <property type="evidence" value="ECO:0007669"/>
    <property type="project" value="TreeGrafter"/>
</dbReference>
<dbReference type="GO" id="GO:0003712">
    <property type="term" value="F:transcription coregulator activity"/>
    <property type="evidence" value="ECO:0007669"/>
    <property type="project" value="InterPro"/>
</dbReference>
<dbReference type="GO" id="GO:0042809">
    <property type="term" value="F:nuclear vitamin D receptor binding"/>
    <property type="evidence" value="ECO:0007669"/>
    <property type="project" value="TreeGrafter"/>
</dbReference>
<evidence type="ECO:0000256" key="1">
    <source>
        <dbReference type="ARBA" id="ARBA00004123"/>
    </source>
</evidence>
<evidence type="ECO:0000256" key="2">
    <source>
        <dbReference type="ARBA" id="ARBA00006210"/>
    </source>
</evidence>
<dbReference type="InterPro" id="IPR051999">
    <property type="entry name" value="Mediator_complex_subunit_1"/>
</dbReference>
<gene>
    <name evidence="11" type="ORF">IRJ41_019240</name>
</gene>
<comment type="caution">
    <text evidence="11">The sequence shown here is derived from an EMBL/GenBank/DDBJ whole genome shotgun (WGS) entry which is preliminary data.</text>
</comment>
<keyword evidence="5 9" id="KW-0010">Activator</keyword>
<dbReference type="GO" id="GO:0045944">
    <property type="term" value="P:positive regulation of transcription by RNA polymerase II"/>
    <property type="evidence" value="ECO:0007669"/>
    <property type="project" value="UniProtKB-ARBA"/>
</dbReference>